<evidence type="ECO:0000256" key="9">
    <source>
        <dbReference type="RuleBase" id="RU003322"/>
    </source>
</evidence>
<name>A0A6I6JTA7_9BACT</name>
<dbReference type="Proteomes" id="UP000428260">
    <property type="component" value="Chromosome"/>
</dbReference>
<dbReference type="InterPro" id="IPR029047">
    <property type="entry name" value="HSP70_peptide-bd_sf"/>
</dbReference>
<keyword evidence="7 8" id="KW-0143">Chaperone</keyword>
<dbReference type="Pfam" id="PF00012">
    <property type="entry name" value="HSP70"/>
    <property type="match status" value="1"/>
</dbReference>
<keyword evidence="6 8" id="KW-0346">Stress response</keyword>
<keyword evidence="4 8" id="KW-0547">Nucleotide-binding</keyword>
<dbReference type="KEGG" id="mcos:GM418_22205"/>
<evidence type="ECO:0000256" key="6">
    <source>
        <dbReference type="ARBA" id="ARBA00023016"/>
    </source>
</evidence>
<dbReference type="SUPFAM" id="SSF100920">
    <property type="entry name" value="Heat shock protein 70kD (HSP70), peptide-binding domain"/>
    <property type="match status" value="1"/>
</dbReference>
<feature type="modified residue" description="Phosphothreonine; by autocatalysis" evidence="8">
    <location>
        <position position="197"/>
    </location>
</feature>
<evidence type="ECO:0000256" key="8">
    <source>
        <dbReference type="HAMAP-Rule" id="MF_00332"/>
    </source>
</evidence>
<comment type="induction">
    <text evidence="8">By stress conditions e.g. heat shock.</text>
</comment>
<keyword evidence="5 8" id="KW-0067">ATP-binding</keyword>
<dbReference type="RefSeq" id="WP_158869412.1">
    <property type="nucleotide sequence ID" value="NZ_CP046401.1"/>
</dbReference>
<evidence type="ECO:0000256" key="10">
    <source>
        <dbReference type="SAM" id="MobiDB-lite"/>
    </source>
</evidence>
<dbReference type="InterPro" id="IPR013126">
    <property type="entry name" value="Hsp_70_fam"/>
</dbReference>
<dbReference type="InterPro" id="IPR029048">
    <property type="entry name" value="HSP70_C_sf"/>
</dbReference>
<dbReference type="Gene3D" id="3.30.420.40">
    <property type="match status" value="2"/>
</dbReference>
<dbReference type="Gene3D" id="1.20.1270.10">
    <property type="match status" value="1"/>
</dbReference>
<dbReference type="InterPro" id="IPR043129">
    <property type="entry name" value="ATPase_NBD"/>
</dbReference>
<dbReference type="FunFam" id="2.60.34.10:FF:000014">
    <property type="entry name" value="Chaperone protein DnaK HSP70"/>
    <property type="match status" value="1"/>
</dbReference>
<feature type="region of interest" description="Disordered" evidence="10">
    <location>
        <begin position="596"/>
        <end position="644"/>
    </location>
</feature>
<dbReference type="Gene3D" id="3.90.640.10">
    <property type="entry name" value="Actin, Chain A, domain 4"/>
    <property type="match status" value="1"/>
</dbReference>
<keyword evidence="3 8" id="KW-0597">Phosphoprotein</keyword>
<dbReference type="SUPFAM" id="SSF100934">
    <property type="entry name" value="Heat shock protein 70kD (HSP70), C-terminal subdomain"/>
    <property type="match status" value="1"/>
</dbReference>
<dbReference type="NCBIfam" id="NF003520">
    <property type="entry name" value="PRK05183.1"/>
    <property type="match status" value="1"/>
</dbReference>
<gene>
    <name evidence="8 11" type="primary">dnaK</name>
    <name evidence="11" type="ORF">GM418_22205</name>
</gene>
<dbReference type="GO" id="GO:0140662">
    <property type="term" value="F:ATP-dependent protein folding chaperone"/>
    <property type="evidence" value="ECO:0007669"/>
    <property type="project" value="InterPro"/>
</dbReference>
<evidence type="ECO:0000256" key="2">
    <source>
        <dbReference type="ARBA" id="ARBA00014415"/>
    </source>
</evidence>
<dbReference type="FunFam" id="1.20.1270.10:FF:000001">
    <property type="entry name" value="Molecular chaperone DnaK"/>
    <property type="match status" value="1"/>
</dbReference>
<protein>
    <recommendedName>
        <fullName evidence="2 8">Chaperone protein DnaK</fullName>
    </recommendedName>
    <alternativeName>
        <fullName evidence="8">HSP70</fullName>
    </alternativeName>
    <alternativeName>
        <fullName evidence="8">Heat shock 70 kDa protein</fullName>
    </alternativeName>
    <alternativeName>
        <fullName evidence="8">Heat shock protein 70</fullName>
    </alternativeName>
</protein>
<dbReference type="PRINTS" id="PR00301">
    <property type="entry name" value="HEATSHOCK70"/>
</dbReference>
<dbReference type="FunFam" id="3.30.420.40:FF:000004">
    <property type="entry name" value="Molecular chaperone DnaK"/>
    <property type="match status" value="1"/>
</dbReference>
<sequence length="644" mass="69298">MGKIIGIDLGTTNSCVSVMEGNEPVVIPNSEGKRTTPSIVAFVENGERKVGDPAKRQAITNPQKTVFSIKRFMGETYAQVSKEIERVPYKVVKGDNDTPRVQIDDRKYSPQEISAMVLQKMKKTAEDYLGQEVSEAVITVPAYFSDSQRQATKEAGEIAGLNVRRIINEPTAASLAYGLDKMDKDMKIAVFDLGGGTFDISILELGDGVFEVKSTDGDTHLGGDDFDQVIIDWLADEFKKDEGVNLKKDPMALQRLKEAAEKAKIELSSSSQTEINLPYIMPVDGVPKHLVKTLSRSKFEQLADTLINATIEPCKKALKNAGMSPSDVDEVILVGGSTRIPAIQEKVKAFFGKNPSKGVNPDEVVAVGAAIQGGVLTGEVKDVLLLDVTPLSLGIETMGGVMTKLIEANTTIPTKKSETFTTAADNQPSVEIHVLQGERPIASGNKTIGRFHLDGIPPSPRGIPQIEVTFDIDANGILHVNAKDKATGKSQSIRIEASSGLSDDEIKKMKAEAEANAEADKQVKEKADKINQADSLIFQTEKQLKEFGDKIPADKKKPIEDALAKLKEAHKSQDLAAIDTAMNELNTVFQAASQEMYNASQQAQGGGAQGGPQGGPTGGDQGGQSQSKSKDDGEVTDVDFEEVK</sequence>
<dbReference type="GO" id="GO:0005524">
    <property type="term" value="F:ATP binding"/>
    <property type="evidence" value="ECO:0007669"/>
    <property type="project" value="UniProtKB-UniRule"/>
</dbReference>
<evidence type="ECO:0000256" key="1">
    <source>
        <dbReference type="ARBA" id="ARBA00007381"/>
    </source>
</evidence>
<dbReference type="EMBL" id="CP046401">
    <property type="protein sequence ID" value="QGY46275.1"/>
    <property type="molecule type" value="Genomic_DNA"/>
</dbReference>
<dbReference type="SUPFAM" id="SSF53067">
    <property type="entry name" value="Actin-like ATPase domain"/>
    <property type="match status" value="2"/>
</dbReference>
<feature type="compositionally biased region" description="Acidic residues" evidence="10">
    <location>
        <begin position="634"/>
        <end position="644"/>
    </location>
</feature>
<dbReference type="NCBIfam" id="NF001413">
    <property type="entry name" value="PRK00290.1"/>
    <property type="match status" value="1"/>
</dbReference>
<dbReference type="FunFam" id="3.90.640.10:FF:000003">
    <property type="entry name" value="Molecular chaperone DnaK"/>
    <property type="match status" value="1"/>
</dbReference>
<comment type="similarity">
    <text evidence="1 8 9">Belongs to the heat shock protein 70 family.</text>
</comment>
<dbReference type="GO" id="GO:0051082">
    <property type="term" value="F:unfolded protein binding"/>
    <property type="evidence" value="ECO:0007669"/>
    <property type="project" value="InterPro"/>
</dbReference>
<evidence type="ECO:0000313" key="11">
    <source>
        <dbReference type="EMBL" id="QGY46275.1"/>
    </source>
</evidence>
<keyword evidence="12" id="KW-1185">Reference proteome</keyword>
<dbReference type="Gene3D" id="2.60.34.10">
    <property type="entry name" value="Substrate Binding Domain Of DNAk, Chain A, domain 1"/>
    <property type="match status" value="1"/>
</dbReference>
<dbReference type="AlphaFoldDB" id="A0A6I6JTA7"/>
<dbReference type="PROSITE" id="PS00329">
    <property type="entry name" value="HSP70_2"/>
    <property type="match status" value="1"/>
</dbReference>
<dbReference type="InterPro" id="IPR018181">
    <property type="entry name" value="Heat_shock_70_CS"/>
</dbReference>
<organism evidence="11 12">
    <name type="scientific">Maribellus comscasis</name>
    <dbReference type="NCBI Taxonomy" id="2681766"/>
    <lineage>
        <taxon>Bacteria</taxon>
        <taxon>Pseudomonadati</taxon>
        <taxon>Bacteroidota</taxon>
        <taxon>Bacteroidia</taxon>
        <taxon>Marinilabiliales</taxon>
        <taxon>Prolixibacteraceae</taxon>
        <taxon>Maribellus</taxon>
    </lineage>
</organism>
<accession>A0A6I6JTA7</accession>
<evidence type="ECO:0000256" key="4">
    <source>
        <dbReference type="ARBA" id="ARBA00022741"/>
    </source>
</evidence>
<proteinExistence type="evidence at transcript level"/>
<reference evidence="11 12" key="1">
    <citation type="submission" date="2019-11" db="EMBL/GenBank/DDBJ databases">
        <authorList>
            <person name="Zheng R.K."/>
            <person name="Sun C.M."/>
        </authorList>
    </citation>
    <scope>NUCLEOTIDE SEQUENCE [LARGE SCALE GENOMIC DNA]</scope>
    <source>
        <strain evidence="11 12">WC007</strain>
    </source>
</reference>
<dbReference type="PROSITE" id="PS01036">
    <property type="entry name" value="HSP70_3"/>
    <property type="match status" value="1"/>
</dbReference>
<comment type="function">
    <text evidence="8">Acts as a chaperone.</text>
</comment>
<dbReference type="InterPro" id="IPR012725">
    <property type="entry name" value="Chaperone_DnaK"/>
</dbReference>
<evidence type="ECO:0000256" key="3">
    <source>
        <dbReference type="ARBA" id="ARBA00022553"/>
    </source>
</evidence>
<evidence type="ECO:0000313" key="12">
    <source>
        <dbReference type="Proteomes" id="UP000428260"/>
    </source>
</evidence>
<dbReference type="PANTHER" id="PTHR19375">
    <property type="entry name" value="HEAT SHOCK PROTEIN 70KDA"/>
    <property type="match status" value="1"/>
</dbReference>
<feature type="compositionally biased region" description="Gly residues" evidence="10">
    <location>
        <begin position="604"/>
        <end position="622"/>
    </location>
</feature>
<dbReference type="CDD" id="cd10234">
    <property type="entry name" value="ASKHA_NBD_HSP70_DnaK-like"/>
    <property type="match status" value="1"/>
</dbReference>
<dbReference type="HAMAP" id="MF_00332">
    <property type="entry name" value="DnaK"/>
    <property type="match status" value="1"/>
</dbReference>
<evidence type="ECO:0000256" key="5">
    <source>
        <dbReference type="ARBA" id="ARBA00022840"/>
    </source>
</evidence>
<evidence type="ECO:0000256" key="7">
    <source>
        <dbReference type="ARBA" id="ARBA00023186"/>
    </source>
</evidence>
<dbReference type="NCBIfam" id="TIGR02350">
    <property type="entry name" value="prok_dnaK"/>
    <property type="match status" value="1"/>
</dbReference>
<dbReference type="PROSITE" id="PS00297">
    <property type="entry name" value="HSP70_1"/>
    <property type="match status" value="1"/>
</dbReference>